<evidence type="ECO:0000256" key="1">
    <source>
        <dbReference type="ARBA" id="ARBA00023015"/>
    </source>
</evidence>
<keyword evidence="2" id="KW-0238">DNA-binding</keyword>
<dbReference type="Proteomes" id="UP000596660">
    <property type="component" value="Unplaced"/>
</dbReference>
<accession>A0A803KPE2</accession>
<dbReference type="PANTHER" id="PTHR31719:SF179">
    <property type="entry name" value="OS08G0148400 PROTEIN"/>
    <property type="match status" value="1"/>
</dbReference>
<dbReference type="PANTHER" id="PTHR31719">
    <property type="entry name" value="NAC TRANSCRIPTION FACTOR 56"/>
    <property type="match status" value="1"/>
</dbReference>
<dbReference type="AlphaFoldDB" id="A0A803KPE2"/>
<keyword evidence="1" id="KW-0805">Transcription regulation</keyword>
<dbReference type="OMA" id="TIEHPCT"/>
<dbReference type="GO" id="GO:0003677">
    <property type="term" value="F:DNA binding"/>
    <property type="evidence" value="ECO:0007669"/>
    <property type="project" value="UniProtKB-KW"/>
</dbReference>
<dbReference type="SUPFAM" id="SSF101941">
    <property type="entry name" value="NAC domain"/>
    <property type="match status" value="1"/>
</dbReference>
<dbReference type="EnsemblPlants" id="AUR62000898-RA">
    <property type="protein sequence ID" value="AUR62000898-RA:cds"/>
    <property type="gene ID" value="AUR62000898"/>
</dbReference>
<feature type="domain" description="NAC" evidence="5">
    <location>
        <begin position="26"/>
        <end position="205"/>
    </location>
</feature>
<dbReference type="InterPro" id="IPR036093">
    <property type="entry name" value="NAC_dom_sf"/>
</dbReference>
<evidence type="ECO:0000259" key="5">
    <source>
        <dbReference type="PROSITE" id="PS51005"/>
    </source>
</evidence>
<dbReference type="Gene3D" id="2.170.150.80">
    <property type="entry name" value="NAC domain"/>
    <property type="match status" value="1"/>
</dbReference>
<dbReference type="InterPro" id="IPR003441">
    <property type="entry name" value="NAC-dom"/>
</dbReference>
<reference evidence="6" key="2">
    <citation type="submission" date="2021-03" db="UniProtKB">
        <authorList>
            <consortium name="EnsemblPlants"/>
        </authorList>
    </citation>
    <scope>IDENTIFICATION</scope>
</reference>
<dbReference type="Gramene" id="AUR62000898-RA">
    <property type="protein sequence ID" value="AUR62000898-RA:cds"/>
    <property type="gene ID" value="AUR62000898"/>
</dbReference>
<reference evidence="6" key="1">
    <citation type="journal article" date="2017" name="Nature">
        <title>The genome of Chenopodium quinoa.</title>
        <authorList>
            <person name="Jarvis D.E."/>
            <person name="Ho Y.S."/>
            <person name="Lightfoot D.J."/>
            <person name="Schmoeckel S.M."/>
            <person name="Li B."/>
            <person name="Borm T.J.A."/>
            <person name="Ohyanagi H."/>
            <person name="Mineta K."/>
            <person name="Michell C.T."/>
            <person name="Saber N."/>
            <person name="Kharbatia N.M."/>
            <person name="Rupper R.R."/>
            <person name="Sharp A.R."/>
            <person name="Dally N."/>
            <person name="Boughton B.A."/>
            <person name="Woo Y.H."/>
            <person name="Gao G."/>
            <person name="Schijlen E.G.W.M."/>
            <person name="Guo X."/>
            <person name="Momin A.A."/>
            <person name="Negrao S."/>
            <person name="Al-Babili S."/>
            <person name="Gehring C."/>
            <person name="Roessner U."/>
            <person name="Jung C."/>
            <person name="Murphy K."/>
            <person name="Arold S.T."/>
            <person name="Gojobori T."/>
            <person name="van der Linden C.G."/>
            <person name="van Loo E.N."/>
            <person name="Jellen E.N."/>
            <person name="Maughan P.J."/>
            <person name="Tester M."/>
        </authorList>
    </citation>
    <scope>NUCLEOTIDE SEQUENCE [LARGE SCALE GENOMIC DNA]</scope>
    <source>
        <strain evidence="6">cv. PI 614886</strain>
    </source>
</reference>
<dbReference type="SMR" id="A0A803KPE2"/>
<keyword evidence="7" id="KW-1185">Reference proteome</keyword>
<keyword evidence="4" id="KW-0539">Nucleus</keyword>
<dbReference type="Pfam" id="PF02365">
    <property type="entry name" value="NAM"/>
    <property type="match status" value="1"/>
</dbReference>
<evidence type="ECO:0000256" key="2">
    <source>
        <dbReference type="ARBA" id="ARBA00023125"/>
    </source>
</evidence>
<sequence length="418" mass="46498">MKEEQHNDQSSDDPANERQLDFFNNFPPGYRFNPYDEELILYYLNPKINGQVLPPNRMHEVNIYANHPSVITRCYPAQDGRWYFFTPREKMYPNGGRPKRSASNGKWKAISRPFDITDKRYGILIGHKRILAYEEIGDSNEKTLNHKKKSKKTLSHKKKDDDSKPITTIWGMYEYWIHESSEILQLKKDYPSTRLDYVLCIIYKKENKGKGRKKSKNSPLVATDKKEGQLVLNDKRAENAAVGTTIEHPCTSLPIPSAFEVGSTSSSTINLAENAAVGTIIGHPCTSLLIPSAFEVGSTSSSTINLAENAAIGTIIGHPCTSLLIPSAFEVGSTSSSGSIKPAENVDVGTTIEHPCTSSSMPSTFEVGSTSNSTINEYPGHTSMPSTFEVGNTSSNTNNATYNFDDIMMDLSWLNEYI</sequence>
<keyword evidence="3" id="KW-0804">Transcription</keyword>
<evidence type="ECO:0000313" key="6">
    <source>
        <dbReference type="EnsemblPlants" id="AUR62000898-RA:cds"/>
    </source>
</evidence>
<organism evidence="6 7">
    <name type="scientific">Chenopodium quinoa</name>
    <name type="common">Quinoa</name>
    <dbReference type="NCBI Taxonomy" id="63459"/>
    <lineage>
        <taxon>Eukaryota</taxon>
        <taxon>Viridiplantae</taxon>
        <taxon>Streptophyta</taxon>
        <taxon>Embryophyta</taxon>
        <taxon>Tracheophyta</taxon>
        <taxon>Spermatophyta</taxon>
        <taxon>Magnoliopsida</taxon>
        <taxon>eudicotyledons</taxon>
        <taxon>Gunneridae</taxon>
        <taxon>Pentapetalae</taxon>
        <taxon>Caryophyllales</taxon>
        <taxon>Chenopodiaceae</taxon>
        <taxon>Chenopodioideae</taxon>
        <taxon>Atripliceae</taxon>
        <taxon>Chenopodium</taxon>
    </lineage>
</organism>
<evidence type="ECO:0000256" key="3">
    <source>
        <dbReference type="ARBA" id="ARBA00023163"/>
    </source>
</evidence>
<protein>
    <recommendedName>
        <fullName evidence="5">NAC domain-containing protein</fullName>
    </recommendedName>
</protein>
<dbReference type="GO" id="GO:0006355">
    <property type="term" value="P:regulation of DNA-templated transcription"/>
    <property type="evidence" value="ECO:0007669"/>
    <property type="project" value="InterPro"/>
</dbReference>
<name>A0A803KPE2_CHEQI</name>
<dbReference type="PROSITE" id="PS51005">
    <property type="entry name" value="NAC"/>
    <property type="match status" value="1"/>
</dbReference>
<evidence type="ECO:0000313" key="7">
    <source>
        <dbReference type="Proteomes" id="UP000596660"/>
    </source>
</evidence>
<evidence type="ECO:0000256" key="4">
    <source>
        <dbReference type="ARBA" id="ARBA00023242"/>
    </source>
</evidence>
<proteinExistence type="predicted"/>